<dbReference type="InterPro" id="IPR027417">
    <property type="entry name" value="P-loop_NTPase"/>
</dbReference>
<dbReference type="Proteomes" id="UP001597417">
    <property type="component" value="Unassembled WGS sequence"/>
</dbReference>
<evidence type="ECO:0000259" key="2">
    <source>
        <dbReference type="Pfam" id="PF20720"/>
    </source>
</evidence>
<dbReference type="Pfam" id="PF20720">
    <property type="entry name" value="nSTAND3"/>
    <property type="match status" value="1"/>
</dbReference>
<dbReference type="Gene3D" id="3.40.50.300">
    <property type="entry name" value="P-loop containing nucleotide triphosphate hydrolases"/>
    <property type="match status" value="1"/>
</dbReference>
<accession>A0ABW5FIQ8</accession>
<evidence type="ECO:0000313" key="3">
    <source>
        <dbReference type="EMBL" id="MFD2414811.1"/>
    </source>
</evidence>
<comment type="caution">
    <text evidence="3">The sequence shown here is derived from an EMBL/GenBank/DDBJ whole genome shotgun (WGS) entry which is preliminary data.</text>
</comment>
<dbReference type="RefSeq" id="WP_378260036.1">
    <property type="nucleotide sequence ID" value="NZ_JBHUKR010000002.1"/>
</dbReference>
<dbReference type="SUPFAM" id="SSF52540">
    <property type="entry name" value="P-loop containing nucleoside triphosphate hydrolases"/>
    <property type="match status" value="1"/>
</dbReference>
<gene>
    <name evidence="3" type="ORF">ACFSXZ_00520</name>
</gene>
<dbReference type="EMBL" id="JBHUKR010000002">
    <property type="protein sequence ID" value="MFD2414811.1"/>
    <property type="molecule type" value="Genomic_DNA"/>
</dbReference>
<protein>
    <recommendedName>
        <fullName evidence="2">Novel STAND NTPase 3 domain-containing protein</fullName>
    </recommendedName>
</protein>
<dbReference type="InterPro" id="IPR049050">
    <property type="entry name" value="nSTAND3"/>
</dbReference>
<name>A0ABW5FIQ8_9PSEU</name>
<feature type="region of interest" description="Disordered" evidence="1">
    <location>
        <begin position="714"/>
        <end position="763"/>
    </location>
</feature>
<keyword evidence="4" id="KW-1185">Reference proteome</keyword>
<feature type="compositionally biased region" description="Low complexity" evidence="1">
    <location>
        <begin position="741"/>
        <end position="752"/>
    </location>
</feature>
<organism evidence="3 4">
    <name type="scientific">Amycolatopsis pigmentata</name>
    <dbReference type="NCBI Taxonomy" id="450801"/>
    <lineage>
        <taxon>Bacteria</taxon>
        <taxon>Bacillati</taxon>
        <taxon>Actinomycetota</taxon>
        <taxon>Actinomycetes</taxon>
        <taxon>Pseudonocardiales</taxon>
        <taxon>Pseudonocardiaceae</taxon>
        <taxon>Amycolatopsis</taxon>
    </lineage>
</organism>
<evidence type="ECO:0000256" key="1">
    <source>
        <dbReference type="SAM" id="MobiDB-lite"/>
    </source>
</evidence>
<reference evidence="4" key="1">
    <citation type="journal article" date="2019" name="Int. J. Syst. Evol. Microbiol.">
        <title>The Global Catalogue of Microorganisms (GCM) 10K type strain sequencing project: providing services to taxonomists for standard genome sequencing and annotation.</title>
        <authorList>
            <consortium name="The Broad Institute Genomics Platform"/>
            <consortium name="The Broad Institute Genome Sequencing Center for Infectious Disease"/>
            <person name="Wu L."/>
            <person name="Ma J."/>
        </authorList>
    </citation>
    <scope>NUCLEOTIDE SEQUENCE [LARGE SCALE GENOMIC DNA]</scope>
    <source>
        <strain evidence="4">CGMCC 4.7645</strain>
    </source>
</reference>
<sequence length="763" mass="86944">MRTYSMLSDHDFELLVADLMGAEDGVVYEAFARGADQGIDLRRLTPGGPDIIQCKHMLGSTYAQLKSAAATEAKRVGALTPRPWRYRFVTSQPLTPLRKTELAKVLVPWINSDDHILGADDLEGLLNRHPEVERAHVKLWLASAAQLDERLHAATWARSHQLHAEIKAWLPRYVENQTFWEARKRLRSERVLVISGPPGIGKTTLARMLLADAAVDGYQPVEVSSDIEEGFEIVNDQEARAFYYDDFLGSTFLQDRLAKNEDKRLTSFMRRCTQSDNNLLVLTTREHILQQAASWYEELDRAGLPMRRFLLELSAYTRFDRARIFYNHIWHSGQASAPIRRALLRNRAYLKIVDHPNYNPRLIEYITGLASRRLDGEIQADYLDFALGILDNPDRIWEHAFERQLDEHCRALLVAVATFGADVVVDDAWRAFESLVSEQGGRPTRNDFRSALRVLDDSFLLSSEKAEHTFINVANPSVQDFVADWLIRNPDQALAAVSGAVFFEQLVWLYRRLEPASQMTEQARTALLDGVRRCFDSDHPGWHDVHVRFGGSATVDHQRQWPYREDRLQFVHDLIAVAGDETLISWFEEKLRTVAEDWRQHHLRDAGRPVRLIRTLRQKGCPVPAVVIEAARDGLGTPTYGYAWSQLAQLRTIAPEAFPPQINERFVADCAEWVNRMLAFPDVIDDIDELNDIRSSALALGVWAHEELHERIATEIAQRPRSGDEPDDEEPARDSPSMSPAAERAAIEALFARLDEEPDEQSL</sequence>
<feature type="domain" description="Novel STAND NTPase 3" evidence="2">
    <location>
        <begin position="173"/>
        <end position="331"/>
    </location>
</feature>
<proteinExistence type="predicted"/>
<evidence type="ECO:0000313" key="4">
    <source>
        <dbReference type="Proteomes" id="UP001597417"/>
    </source>
</evidence>